<accession>A0AAV9IW44</accession>
<dbReference type="AlphaFoldDB" id="A0AAV9IW44"/>
<sequence length="347" mass="39696">MRVQWALPPALNSWQRLREARVSVEVDRRWRWRSKLRRCFSLHRRPAGTLAARSPFSRSHRMRSLPLRRASCTAQWKAASGSVSSYKLLESYPHDPAAFTQGLVYAPEAFAVADSLTDAFFESTGLVHHSSLRCVDRCSGAVLRAVAVPPPHFAEGLAYLPLPRHRLVQLTWLSGCGFVYDASTLQRLHHFECDYEGWGATYDAHRDCLYVSDGTDCVRVLDPDTCAVRQVQRVRLPPHLREVYRERGVPSAIWHLNDLEWVPGADELWCNVFLSDFVVVVDPATWCAKRWIDLRGLLQPEHQLPNHPVDVLNGLAWDRQRHCMYATGKCWPRLYAIRETESCRGGT</sequence>
<evidence type="ECO:0000313" key="1">
    <source>
        <dbReference type="EMBL" id="KAK4536276.1"/>
    </source>
</evidence>
<reference evidence="1 2" key="1">
    <citation type="submission" date="2022-07" db="EMBL/GenBank/DDBJ databases">
        <title>Genome-wide signatures of adaptation to extreme environments.</title>
        <authorList>
            <person name="Cho C.H."/>
            <person name="Yoon H.S."/>
        </authorList>
    </citation>
    <scope>NUCLEOTIDE SEQUENCE [LARGE SCALE GENOMIC DNA]</scope>
    <source>
        <strain evidence="1 2">DBV 063 E5</strain>
    </source>
</reference>
<dbReference type="PANTHER" id="PTHR31270:SF1">
    <property type="entry name" value="GLUTAMINYL-PEPTIDE CYCLOTRANSFERASE"/>
    <property type="match status" value="1"/>
</dbReference>
<evidence type="ECO:0000313" key="2">
    <source>
        <dbReference type="Proteomes" id="UP001301350"/>
    </source>
</evidence>
<proteinExistence type="predicted"/>
<dbReference type="PANTHER" id="PTHR31270">
    <property type="entry name" value="GLUTAMINYL-PEPTIDE CYCLOTRANSFERASE"/>
    <property type="match status" value="1"/>
</dbReference>
<name>A0AAV9IW44_CYACA</name>
<comment type="caution">
    <text evidence="1">The sequence shown here is derived from an EMBL/GenBank/DDBJ whole genome shotgun (WGS) entry which is preliminary data.</text>
</comment>
<dbReference type="GO" id="GO:0016603">
    <property type="term" value="F:glutaminyl-peptide cyclotransferase activity"/>
    <property type="evidence" value="ECO:0007669"/>
    <property type="project" value="InterPro"/>
</dbReference>
<keyword evidence="2" id="KW-1185">Reference proteome</keyword>
<dbReference type="Pfam" id="PF05096">
    <property type="entry name" value="Glu_cyclase_2"/>
    <property type="match status" value="1"/>
</dbReference>
<dbReference type="InterPro" id="IPR007788">
    <property type="entry name" value="QCT"/>
</dbReference>
<evidence type="ECO:0008006" key="3">
    <source>
        <dbReference type="Google" id="ProtNLM"/>
    </source>
</evidence>
<dbReference type="InterPro" id="IPR011044">
    <property type="entry name" value="Quino_amine_DH_bsu"/>
</dbReference>
<dbReference type="SUPFAM" id="SSF50969">
    <property type="entry name" value="YVTN repeat-like/Quinoprotein amine dehydrogenase"/>
    <property type="match status" value="1"/>
</dbReference>
<organism evidence="1 2">
    <name type="scientific">Cyanidium caldarium</name>
    <name type="common">Red alga</name>
    <dbReference type="NCBI Taxonomy" id="2771"/>
    <lineage>
        <taxon>Eukaryota</taxon>
        <taxon>Rhodophyta</taxon>
        <taxon>Bangiophyceae</taxon>
        <taxon>Cyanidiales</taxon>
        <taxon>Cyanidiaceae</taxon>
        <taxon>Cyanidium</taxon>
    </lineage>
</organism>
<protein>
    <recommendedName>
        <fullName evidence="3">Glutamine cyclotransferase</fullName>
    </recommendedName>
</protein>
<dbReference type="EMBL" id="JANCYW010000008">
    <property type="protein sequence ID" value="KAK4536276.1"/>
    <property type="molecule type" value="Genomic_DNA"/>
</dbReference>
<dbReference type="Proteomes" id="UP001301350">
    <property type="component" value="Unassembled WGS sequence"/>
</dbReference>
<gene>
    <name evidence="1" type="ORF">CDCA_CDCA08G2301</name>
</gene>